<name>E8N445_ANATU</name>
<dbReference type="SUPFAM" id="SSF46894">
    <property type="entry name" value="C-terminal effector domain of the bipartite response regulators"/>
    <property type="match status" value="1"/>
</dbReference>
<dbReference type="PANTHER" id="PTHR48111">
    <property type="entry name" value="REGULATOR OF RPOS"/>
    <property type="match status" value="1"/>
</dbReference>
<dbReference type="SUPFAM" id="SSF52172">
    <property type="entry name" value="CheY-like"/>
    <property type="match status" value="1"/>
</dbReference>
<dbReference type="GO" id="GO:0000976">
    <property type="term" value="F:transcription cis-regulatory region binding"/>
    <property type="evidence" value="ECO:0007669"/>
    <property type="project" value="TreeGrafter"/>
</dbReference>
<evidence type="ECO:0000256" key="2">
    <source>
        <dbReference type="PROSITE-ProRule" id="PRU00169"/>
    </source>
</evidence>
<dbReference type="Pfam" id="PF00486">
    <property type="entry name" value="Trans_reg_C"/>
    <property type="match status" value="1"/>
</dbReference>
<feature type="modified residue" description="4-aspartylphosphate" evidence="2">
    <location>
        <position position="52"/>
    </location>
</feature>
<keyword evidence="1 3" id="KW-0238">DNA-binding</keyword>
<evidence type="ECO:0000259" key="5">
    <source>
        <dbReference type="PROSITE" id="PS51755"/>
    </source>
</evidence>
<keyword evidence="7" id="KW-1185">Reference proteome</keyword>
<dbReference type="GO" id="GO:0000156">
    <property type="term" value="F:phosphorelay response regulator activity"/>
    <property type="evidence" value="ECO:0007669"/>
    <property type="project" value="TreeGrafter"/>
</dbReference>
<dbReference type="InterPro" id="IPR039420">
    <property type="entry name" value="WalR-like"/>
</dbReference>
<dbReference type="PROSITE" id="PS50110">
    <property type="entry name" value="RESPONSE_REGULATORY"/>
    <property type="match status" value="1"/>
</dbReference>
<dbReference type="InterPro" id="IPR016032">
    <property type="entry name" value="Sig_transdc_resp-reg_C-effctor"/>
</dbReference>
<proteinExistence type="predicted"/>
<feature type="domain" description="Response regulatory" evidence="4">
    <location>
        <begin position="3"/>
        <end position="117"/>
    </location>
</feature>
<evidence type="ECO:0000256" key="3">
    <source>
        <dbReference type="PROSITE-ProRule" id="PRU01091"/>
    </source>
</evidence>
<gene>
    <name evidence="6" type="ordered locus">ANT_11750</name>
</gene>
<dbReference type="CDD" id="cd00383">
    <property type="entry name" value="trans_reg_C"/>
    <property type="match status" value="1"/>
</dbReference>
<sequence>MNRILIVDDEEVARLSLAEILKLEGYLIRTAASGEAAVDLLRRETFDVMILDLKMPGMGGMDVLRTIVDTLPDLKVIVLTAHGSMDTAIQALRYRVHDYLLKPATPAQIIKSIQGALEQRQREKYHAELLARAPQLMSFPGGAEMDLNRRIIRWRGGEVSLTPTEAKLLGILYQLKGQVITHSELVLICQGYRVDNEEAARILRPVVSRLRQKLESVPGWNEWIKNVRGSGYVLDFTSAQG</sequence>
<dbReference type="SMART" id="SM00448">
    <property type="entry name" value="REC"/>
    <property type="match status" value="1"/>
</dbReference>
<evidence type="ECO:0000259" key="4">
    <source>
        <dbReference type="PROSITE" id="PS50110"/>
    </source>
</evidence>
<evidence type="ECO:0000313" key="7">
    <source>
        <dbReference type="Proteomes" id="UP000008922"/>
    </source>
</evidence>
<dbReference type="HOGENOM" id="CLU_000445_30_4_0"/>
<dbReference type="PANTHER" id="PTHR48111:SF50">
    <property type="entry name" value="KDP OPERON TRANSCRIPTIONAL REGULATORY PROTEIN KDPE"/>
    <property type="match status" value="1"/>
</dbReference>
<keyword evidence="2" id="KW-0597">Phosphoprotein</keyword>
<dbReference type="GO" id="GO:0032993">
    <property type="term" value="C:protein-DNA complex"/>
    <property type="evidence" value="ECO:0007669"/>
    <property type="project" value="TreeGrafter"/>
</dbReference>
<feature type="DNA-binding region" description="OmpR/PhoB-type" evidence="3">
    <location>
        <begin position="134"/>
        <end position="236"/>
    </location>
</feature>
<dbReference type="InterPro" id="IPR001867">
    <property type="entry name" value="OmpR/PhoB-type_DNA-bd"/>
</dbReference>
<dbReference type="InterPro" id="IPR036388">
    <property type="entry name" value="WH-like_DNA-bd_sf"/>
</dbReference>
<reference evidence="6 7" key="1">
    <citation type="submission" date="2010-12" db="EMBL/GenBank/DDBJ databases">
        <title>Whole genome sequence of Anaerolinea thermophila UNI-1.</title>
        <authorList>
            <person name="Narita-Yamada S."/>
            <person name="Kishi E."/>
            <person name="Watanabe Y."/>
            <person name="Takasaki K."/>
            <person name="Ankai A."/>
            <person name="Oguchi A."/>
            <person name="Fukui S."/>
            <person name="Takahashi M."/>
            <person name="Yashiro I."/>
            <person name="Hosoyama A."/>
            <person name="Sekiguchi Y."/>
            <person name="Hanada S."/>
            <person name="Fujita N."/>
        </authorList>
    </citation>
    <scope>NUCLEOTIDE SEQUENCE [LARGE SCALE GENOMIC DNA]</scope>
    <source>
        <strain evidence="7">DSM 14523 / JCM 11388 / NBRC 100420 / UNI-1</strain>
    </source>
</reference>
<dbReference type="InterPro" id="IPR001789">
    <property type="entry name" value="Sig_transdc_resp-reg_receiver"/>
</dbReference>
<dbReference type="eggNOG" id="COG0745">
    <property type="taxonomic scope" value="Bacteria"/>
</dbReference>
<dbReference type="RefSeq" id="WP_013559597.1">
    <property type="nucleotide sequence ID" value="NC_014960.1"/>
</dbReference>
<dbReference type="InterPro" id="IPR011006">
    <property type="entry name" value="CheY-like_superfamily"/>
</dbReference>
<evidence type="ECO:0000256" key="1">
    <source>
        <dbReference type="ARBA" id="ARBA00023125"/>
    </source>
</evidence>
<dbReference type="STRING" id="926569.ANT_11750"/>
<dbReference type="InParanoid" id="E8N445"/>
<dbReference type="Gene3D" id="3.40.50.2300">
    <property type="match status" value="1"/>
</dbReference>
<dbReference type="EMBL" id="AP012029">
    <property type="protein sequence ID" value="BAJ63209.1"/>
    <property type="molecule type" value="Genomic_DNA"/>
</dbReference>
<dbReference type="SMART" id="SM00862">
    <property type="entry name" value="Trans_reg_C"/>
    <property type="match status" value="1"/>
</dbReference>
<dbReference type="Gene3D" id="1.10.10.10">
    <property type="entry name" value="Winged helix-like DNA-binding domain superfamily/Winged helix DNA-binding domain"/>
    <property type="match status" value="1"/>
</dbReference>
<dbReference type="KEGG" id="atm:ANT_11750"/>
<evidence type="ECO:0000313" key="6">
    <source>
        <dbReference type="EMBL" id="BAJ63209.1"/>
    </source>
</evidence>
<feature type="domain" description="OmpR/PhoB-type" evidence="5">
    <location>
        <begin position="134"/>
        <end position="236"/>
    </location>
</feature>
<accession>E8N445</accession>
<dbReference type="GO" id="GO:0005829">
    <property type="term" value="C:cytosol"/>
    <property type="evidence" value="ECO:0007669"/>
    <property type="project" value="TreeGrafter"/>
</dbReference>
<protein>
    <submittedName>
        <fullName evidence="6">OmpR family two-component response regulator</fullName>
    </submittedName>
</protein>
<dbReference type="OrthoDB" id="9808843at2"/>
<dbReference type="PROSITE" id="PS51755">
    <property type="entry name" value="OMPR_PHOB"/>
    <property type="match status" value="1"/>
</dbReference>
<dbReference type="AlphaFoldDB" id="E8N445"/>
<organism evidence="6 7">
    <name type="scientific">Anaerolinea thermophila (strain DSM 14523 / JCM 11388 / NBRC 100420 / UNI-1)</name>
    <dbReference type="NCBI Taxonomy" id="926569"/>
    <lineage>
        <taxon>Bacteria</taxon>
        <taxon>Bacillati</taxon>
        <taxon>Chloroflexota</taxon>
        <taxon>Anaerolineae</taxon>
        <taxon>Anaerolineales</taxon>
        <taxon>Anaerolineaceae</taxon>
        <taxon>Anaerolinea</taxon>
    </lineage>
</organism>
<dbReference type="GO" id="GO:0006355">
    <property type="term" value="P:regulation of DNA-templated transcription"/>
    <property type="evidence" value="ECO:0007669"/>
    <property type="project" value="InterPro"/>
</dbReference>
<dbReference type="Proteomes" id="UP000008922">
    <property type="component" value="Chromosome"/>
</dbReference>
<dbReference type="Pfam" id="PF00072">
    <property type="entry name" value="Response_reg"/>
    <property type="match status" value="1"/>
</dbReference>